<feature type="domain" description="LamG-like jellyroll fold" evidence="5">
    <location>
        <begin position="1053"/>
        <end position="1196"/>
    </location>
</feature>
<feature type="region of interest" description="Disordered" evidence="3">
    <location>
        <begin position="276"/>
        <end position="320"/>
    </location>
</feature>
<keyword evidence="7" id="KW-1185">Reference proteome</keyword>
<evidence type="ECO:0000313" key="7">
    <source>
        <dbReference type="Proteomes" id="UP001501371"/>
    </source>
</evidence>
<evidence type="ECO:0000256" key="4">
    <source>
        <dbReference type="SAM" id="Phobius"/>
    </source>
</evidence>
<gene>
    <name evidence="6" type="ORF">GCM10009654_02590</name>
</gene>
<evidence type="ECO:0000256" key="1">
    <source>
        <dbReference type="ARBA" id="ARBA00022729"/>
    </source>
</evidence>
<feature type="domain" description="LamG-like jellyroll fold" evidence="5">
    <location>
        <begin position="1273"/>
        <end position="1441"/>
    </location>
</feature>
<feature type="domain" description="LamG-like jellyroll fold" evidence="5">
    <location>
        <begin position="832"/>
        <end position="974"/>
    </location>
</feature>
<dbReference type="SUPFAM" id="SSF49899">
    <property type="entry name" value="Concanavalin A-like lectins/glucanases"/>
    <property type="match status" value="3"/>
</dbReference>
<feature type="transmembrane region" description="Helical" evidence="4">
    <location>
        <begin position="32"/>
        <end position="57"/>
    </location>
</feature>
<dbReference type="InterPro" id="IPR042837">
    <property type="entry name" value="PTX3"/>
</dbReference>
<evidence type="ECO:0000259" key="5">
    <source>
        <dbReference type="SMART" id="SM00560"/>
    </source>
</evidence>
<dbReference type="NCBIfam" id="NF033679">
    <property type="entry name" value="DNRLRE_dom"/>
    <property type="match status" value="1"/>
</dbReference>
<evidence type="ECO:0000256" key="3">
    <source>
        <dbReference type="SAM" id="MobiDB-lite"/>
    </source>
</evidence>
<evidence type="ECO:0000313" key="6">
    <source>
        <dbReference type="EMBL" id="GAA1150704.1"/>
    </source>
</evidence>
<sequence>MIRVKAGAGFVGEVGEIRAVRVRRRQGGRSRWGAVACGVVMALSAALVPTAALPAAAAPQPERSESSARSAGGSGEGGAEPALTTDEALAEAKRVGKPVEVGSARGERRDVFAQPDGSLEAREYLRPVRARIGGEWKPVDTALAKSADGAVAPKASTVGLRFSGGGDEPLVRMEKAGREVALSWPDALPAPELDGATATYREVLPGVDLRMGAQEDGFTQLLVVKSAEAAASEKLAALRLGLAAEGVDVRETPEGGLEAVDQGANGAVFEAPKPMMWDSSAPAGEDARSARTATSENATATDAGTGAGGADSATEPGAGETGKLAAVDVDVPATGDALVLTPDADVLTGEDTVYPVFIDPQWYSPKASAWTMASEYWASSPQWKFNAESTAGMGFCNWSYCKPNDTKRLFYRIPTSQFAGKSVLSAEFVVRNTWSASCDARSVELWRTKDISSSTTWNSQKAAGFWIKELSSRSFAYGYEGCSAKDAEFDVKSAVQEAANGKWSTMTFGLRAASESDAYGWKRFSDKAFLRVKYNRPPPQIKMDQLAMEYGGTCKKPASAARVRTLGKIYANNVTDPDGDNVSVQFQASWDTGDGKGMVARWSPARTSAKKSGSSFAVSLPSSIPKNKQVAWYARSYDGAQYSPWSTAGDPTGCYFTYDTSVPKAPTINSGDYPASDPESPEDPWLDGVGKYGAFELKGADGDVTKYRYGVNGDPTSKNTVTTTGGAAKTVRVLPSEPGLNFLTAQAFDTAGNGSEIRTYQYRVKAGQPEKATWALDDPPGAVEAQGVGGTRVAELRGGATPGVPGQIGTAVSFDGVDDYAQTDIPTVATETGFSAAAWVKLSKMPDAAAIIAAQPGNHSPSFELYYSKSYDRWVFNQYTSDSPTAGAVRAMSATPGDAKAGEWTHLAGTYSSASKELKLYVQGKLVGTTTHSTPWDARRGLQIGAGSYSGKPDSFFPGTIDDVRIYDKPISETEVANLHQKQPIGAGRPARAVFPMDEPADATRITGRADVYPAVLKGGATPGQPGVAGKALTLDGKDDHAVAGAPHLNNQRSFTVSAWAKLPKAKPDHAAIIATQAGVHKSGFELYYSSAYDRWVFNQFISDTSDSGAIRAMQAEGKTAYGGEWTHLVGVHDTVADQLTLYVNGVEAGRADVSQTWYAGGPVQIGAGSYEGKPGSFFPGQIDDVRLFDRPVSADEVRQLFKRTAVLKGRWSFEEATSGTSPTTPDLSEEKNPMTLSGGAALGAGMIGDRGLQLDGVNASAATGLVPVDTSASFTVTAWAQAAALPERPTVVVSGEGTSRSAFSVRYVPDGKNTEGQGRWELELPDEDSSKASVKRVGNSEFFDVRDWNHLAVVYDGFAKEARLYVNGRLQESACGDQDGDGQADDVACEDLIAWADDVLTFKAGKSLQVGRAKTDGAWGEYFSGSVDDVWAFQGALEERQIEQLARTWFELPTEVPSGD</sequence>
<dbReference type="InterPro" id="IPR006558">
    <property type="entry name" value="LamG-like"/>
</dbReference>
<evidence type="ECO:0000256" key="2">
    <source>
        <dbReference type="ARBA" id="ARBA00023157"/>
    </source>
</evidence>
<keyword evidence="1" id="KW-0732">Signal</keyword>
<keyword evidence="4" id="KW-1133">Transmembrane helix</keyword>
<protein>
    <submittedName>
        <fullName evidence="6">LamG domain-containing protein</fullName>
    </submittedName>
</protein>
<reference evidence="6 7" key="1">
    <citation type="journal article" date="2019" name="Int. J. Syst. Evol. Microbiol.">
        <title>The Global Catalogue of Microorganisms (GCM) 10K type strain sequencing project: providing services to taxonomists for standard genome sequencing and annotation.</title>
        <authorList>
            <consortium name="The Broad Institute Genomics Platform"/>
            <consortium name="The Broad Institute Genome Sequencing Center for Infectious Disease"/>
            <person name="Wu L."/>
            <person name="Ma J."/>
        </authorList>
    </citation>
    <scope>NUCLEOTIDE SEQUENCE [LARGE SCALE GENOMIC DNA]</scope>
    <source>
        <strain evidence="6 7">JCM 12696</strain>
    </source>
</reference>
<organism evidence="6 7">
    <name type="scientific">Streptomyces hebeiensis</name>
    <dbReference type="NCBI Taxonomy" id="229486"/>
    <lineage>
        <taxon>Bacteria</taxon>
        <taxon>Bacillati</taxon>
        <taxon>Actinomycetota</taxon>
        <taxon>Actinomycetes</taxon>
        <taxon>Kitasatosporales</taxon>
        <taxon>Streptomycetaceae</taxon>
        <taxon>Streptomyces</taxon>
    </lineage>
</organism>
<dbReference type="Proteomes" id="UP001501371">
    <property type="component" value="Unassembled WGS sequence"/>
</dbReference>
<keyword evidence="2" id="KW-1015">Disulfide bond</keyword>
<dbReference type="PANTHER" id="PTHR46943">
    <property type="entry name" value="PENTRAXIN-RELATED PROTEIN PTX3"/>
    <property type="match status" value="1"/>
</dbReference>
<keyword evidence="4" id="KW-0472">Membrane</keyword>
<dbReference type="SMART" id="SM00560">
    <property type="entry name" value="LamGL"/>
    <property type="match status" value="3"/>
</dbReference>
<dbReference type="Pfam" id="PF13385">
    <property type="entry name" value="Laminin_G_3"/>
    <property type="match status" value="3"/>
</dbReference>
<name>A0ABN1UHI6_9ACTN</name>
<dbReference type="EMBL" id="BAAAKV010000001">
    <property type="protein sequence ID" value="GAA1150704.1"/>
    <property type="molecule type" value="Genomic_DNA"/>
</dbReference>
<feature type="region of interest" description="Disordered" evidence="3">
    <location>
        <begin position="56"/>
        <end position="81"/>
    </location>
</feature>
<accession>A0ABN1UHI6</accession>
<proteinExistence type="predicted"/>
<feature type="compositionally biased region" description="Low complexity" evidence="3">
    <location>
        <begin position="298"/>
        <end position="314"/>
    </location>
</feature>
<comment type="caution">
    <text evidence="6">The sequence shown here is derived from an EMBL/GenBank/DDBJ whole genome shotgun (WGS) entry which is preliminary data.</text>
</comment>
<feature type="compositionally biased region" description="Low complexity" evidence="3">
    <location>
        <begin position="56"/>
        <end position="71"/>
    </location>
</feature>
<dbReference type="PANTHER" id="PTHR46943:SF1">
    <property type="entry name" value="PENTRAXIN-RELATED PROTEIN PTX3"/>
    <property type="match status" value="1"/>
</dbReference>
<keyword evidence="4" id="KW-0812">Transmembrane</keyword>
<dbReference type="InterPro" id="IPR013320">
    <property type="entry name" value="ConA-like_dom_sf"/>
</dbReference>
<dbReference type="Gene3D" id="2.60.120.200">
    <property type="match status" value="3"/>
</dbReference>